<gene>
    <name evidence="1" type="ORF">D8674_030077</name>
</gene>
<proteinExistence type="predicted"/>
<accession>A0A5N5EV27</accession>
<evidence type="ECO:0000313" key="2">
    <source>
        <dbReference type="Proteomes" id="UP000327157"/>
    </source>
</evidence>
<reference evidence="1 2" key="3">
    <citation type="submission" date="2019-11" db="EMBL/GenBank/DDBJ databases">
        <title>A de novo genome assembly of a pear dwarfing rootstock.</title>
        <authorList>
            <person name="Wang F."/>
            <person name="Wang J."/>
            <person name="Li S."/>
            <person name="Zhang Y."/>
            <person name="Fang M."/>
            <person name="Ma L."/>
            <person name="Zhao Y."/>
            <person name="Jiang S."/>
        </authorList>
    </citation>
    <scope>NUCLEOTIDE SEQUENCE [LARGE SCALE GENOMIC DNA]</scope>
    <source>
        <strain evidence="1">S2</strain>
        <tissue evidence="1">Leaf</tissue>
    </source>
</reference>
<keyword evidence="2" id="KW-1185">Reference proteome</keyword>
<evidence type="ECO:0000313" key="1">
    <source>
        <dbReference type="EMBL" id="KAB2594627.1"/>
    </source>
</evidence>
<sequence length="95" mass="10507">MGQLRYKKARIQVTARRFESGTQVNPLGYVLEHTLGFCALAFARLGSAWLGTRPACVWLSLELQAGIKGSGLGTTISAYWANVAPRFLEHWDHTS</sequence>
<organism evidence="1 2">
    <name type="scientific">Pyrus ussuriensis x Pyrus communis</name>
    <dbReference type="NCBI Taxonomy" id="2448454"/>
    <lineage>
        <taxon>Eukaryota</taxon>
        <taxon>Viridiplantae</taxon>
        <taxon>Streptophyta</taxon>
        <taxon>Embryophyta</taxon>
        <taxon>Tracheophyta</taxon>
        <taxon>Spermatophyta</taxon>
        <taxon>Magnoliopsida</taxon>
        <taxon>eudicotyledons</taxon>
        <taxon>Gunneridae</taxon>
        <taxon>Pentapetalae</taxon>
        <taxon>rosids</taxon>
        <taxon>fabids</taxon>
        <taxon>Rosales</taxon>
        <taxon>Rosaceae</taxon>
        <taxon>Amygdaloideae</taxon>
        <taxon>Maleae</taxon>
        <taxon>Pyrus</taxon>
    </lineage>
</organism>
<dbReference type="Proteomes" id="UP000327157">
    <property type="component" value="Chromosome 7"/>
</dbReference>
<comment type="caution">
    <text evidence="1">The sequence shown here is derived from an EMBL/GenBank/DDBJ whole genome shotgun (WGS) entry which is preliminary data.</text>
</comment>
<reference evidence="2" key="2">
    <citation type="submission" date="2019-10" db="EMBL/GenBank/DDBJ databases">
        <title>A de novo genome assembly of a pear dwarfing rootstock.</title>
        <authorList>
            <person name="Wang F."/>
            <person name="Wang J."/>
            <person name="Li S."/>
            <person name="Zhang Y."/>
            <person name="Fang M."/>
            <person name="Ma L."/>
            <person name="Zhao Y."/>
            <person name="Jiang S."/>
        </authorList>
    </citation>
    <scope>NUCLEOTIDE SEQUENCE [LARGE SCALE GENOMIC DNA]</scope>
</reference>
<reference evidence="1 2" key="1">
    <citation type="submission" date="2019-09" db="EMBL/GenBank/DDBJ databases">
        <authorList>
            <person name="Ou C."/>
        </authorList>
    </citation>
    <scope>NUCLEOTIDE SEQUENCE [LARGE SCALE GENOMIC DNA]</scope>
    <source>
        <strain evidence="1">S2</strain>
        <tissue evidence="1">Leaf</tissue>
    </source>
</reference>
<dbReference type="EMBL" id="SMOL01000781">
    <property type="protein sequence ID" value="KAB2594627.1"/>
    <property type="molecule type" value="Genomic_DNA"/>
</dbReference>
<dbReference type="AlphaFoldDB" id="A0A5N5EV27"/>
<protein>
    <submittedName>
        <fullName evidence="1">Uncharacterized protein</fullName>
    </submittedName>
</protein>
<name>A0A5N5EV27_9ROSA</name>